<dbReference type="Proteomes" id="UP001596972">
    <property type="component" value="Unassembled WGS sequence"/>
</dbReference>
<protein>
    <recommendedName>
        <fullName evidence="5">Peptidase M15B domain-containing protein</fullName>
    </recommendedName>
</protein>
<feature type="compositionally biased region" description="Pro residues" evidence="1">
    <location>
        <begin position="77"/>
        <end position="90"/>
    </location>
</feature>
<name>A0ABW3EIP4_9ACTN</name>
<evidence type="ECO:0000256" key="2">
    <source>
        <dbReference type="SAM" id="Phobius"/>
    </source>
</evidence>
<feature type="region of interest" description="Disordered" evidence="1">
    <location>
        <begin position="1"/>
        <end position="38"/>
    </location>
</feature>
<proteinExistence type="predicted"/>
<feature type="transmembrane region" description="Helical" evidence="2">
    <location>
        <begin position="41"/>
        <end position="63"/>
    </location>
</feature>
<reference evidence="4" key="1">
    <citation type="journal article" date="2019" name="Int. J. Syst. Evol. Microbiol.">
        <title>The Global Catalogue of Microorganisms (GCM) 10K type strain sequencing project: providing services to taxonomists for standard genome sequencing and annotation.</title>
        <authorList>
            <consortium name="The Broad Institute Genomics Platform"/>
            <consortium name="The Broad Institute Genome Sequencing Center for Infectious Disease"/>
            <person name="Wu L."/>
            <person name="Ma J."/>
        </authorList>
    </citation>
    <scope>NUCLEOTIDE SEQUENCE [LARGE SCALE GENOMIC DNA]</scope>
    <source>
        <strain evidence="4">JCM 31202</strain>
    </source>
</reference>
<dbReference type="EMBL" id="JBHTJA010000003">
    <property type="protein sequence ID" value="MFD0899349.1"/>
    <property type="molecule type" value="Genomic_DNA"/>
</dbReference>
<keyword evidence="2" id="KW-1133">Transmembrane helix</keyword>
<feature type="compositionally biased region" description="Low complexity" evidence="1">
    <location>
        <begin position="156"/>
        <end position="181"/>
    </location>
</feature>
<comment type="caution">
    <text evidence="3">The sequence shown here is derived from an EMBL/GenBank/DDBJ whole genome shotgun (WGS) entry which is preliminary data.</text>
</comment>
<keyword evidence="2" id="KW-0472">Membrane</keyword>
<evidence type="ECO:0000313" key="3">
    <source>
        <dbReference type="EMBL" id="MFD0899349.1"/>
    </source>
</evidence>
<feature type="compositionally biased region" description="Basic and acidic residues" evidence="1">
    <location>
        <begin position="143"/>
        <end position="154"/>
    </location>
</feature>
<accession>A0ABW3EIP4</accession>
<dbReference type="RefSeq" id="WP_378296196.1">
    <property type="nucleotide sequence ID" value="NZ_JBHTJA010000003.1"/>
</dbReference>
<sequence>MTRLPHDPHPHARVPDPSGAFRAADRRKPGRLDPRRPVPRLLALGAGALLAATAVIVTTSATATAAPAAPAARAIPDGPPVPSDDPPLPMGRPHEPVFPGTDPGSGPEAPHTLEPAPGSPPGSLAAPAGQGSTVEALQPSAKDAPEAKDDRPVRPAEPAGASAPAANGAPPVREPAAGPGKPDLPPLPKAMRLEHDFVTDVLRARDIEWRSTGNCSDREKPTCTSFTGLRWTTLEGLLRFAAKSGCKIVVTGGTERGHAPGRHSHYNGYKIDIAPNKCVDREIEGYDREGVRGDGAKLYRSPEGGLYARESDHWDITYT</sequence>
<feature type="compositionally biased region" description="Low complexity" evidence="1">
    <location>
        <begin position="63"/>
        <end position="76"/>
    </location>
</feature>
<feature type="compositionally biased region" description="Low complexity" evidence="1">
    <location>
        <begin position="121"/>
        <end position="132"/>
    </location>
</feature>
<organism evidence="3 4">
    <name type="scientific">Actinomadura sediminis</name>
    <dbReference type="NCBI Taxonomy" id="1038904"/>
    <lineage>
        <taxon>Bacteria</taxon>
        <taxon>Bacillati</taxon>
        <taxon>Actinomycetota</taxon>
        <taxon>Actinomycetes</taxon>
        <taxon>Streptosporangiales</taxon>
        <taxon>Thermomonosporaceae</taxon>
        <taxon>Actinomadura</taxon>
    </lineage>
</organism>
<keyword evidence="2" id="KW-0812">Transmembrane</keyword>
<feature type="compositionally biased region" description="Basic and acidic residues" evidence="1">
    <location>
        <begin position="1"/>
        <end position="14"/>
    </location>
</feature>
<gene>
    <name evidence="3" type="ORF">ACFQ11_03005</name>
</gene>
<evidence type="ECO:0000256" key="1">
    <source>
        <dbReference type="SAM" id="MobiDB-lite"/>
    </source>
</evidence>
<feature type="compositionally biased region" description="Basic and acidic residues" evidence="1">
    <location>
        <begin position="23"/>
        <end position="36"/>
    </location>
</feature>
<keyword evidence="4" id="KW-1185">Reference proteome</keyword>
<feature type="region of interest" description="Disordered" evidence="1">
    <location>
        <begin position="63"/>
        <end position="189"/>
    </location>
</feature>
<evidence type="ECO:0000313" key="4">
    <source>
        <dbReference type="Proteomes" id="UP001596972"/>
    </source>
</evidence>
<evidence type="ECO:0008006" key="5">
    <source>
        <dbReference type="Google" id="ProtNLM"/>
    </source>
</evidence>